<dbReference type="RefSeq" id="WP_015780224.1">
    <property type="nucleotide sequence ID" value="NC_013169.1"/>
</dbReference>
<evidence type="ECO:0000313" key="3">
    <source>
        <dbReference type="EMBL" id="ACV07293.1"/>
    </source>
</evidence>
<dbReference type="Proteomes" id="UP000006666">
    <property type="component" value="Chromosome"/>
</dbReference>
<dbReference type="SUPFAM" id="SSF46785">
    <property type="entry name" value="Winged helix' DNA-binding domain"/>
    <property type="match status" value="1"/>
</dbReference>
<feature type="domain" description="NrtR DNA-binding winged helix" evidence="2">
    <location>
        <begin position="238"/>
        <end position="298"/>
    </location>
</feature>
<protein>
    <submittedName>
        <fullName evidence="3">Uncharacterized conserved protein</fullName>
    </submittedName>
</protein>
<reference evidence="3 4" key="1">
    <citation type="journal article" date="2009" name="Stand. Genomic Sci.">
        <title>Complete genome sequence of Kytococcus sedentarius type strain (541).</title>
        <authorList>
            <person name="Sims D."/>
            <person name="Brettin T."/>
            <person name="Detter J.C."/>
            <person name="Han C."/>
            <person name="Lapidus A."/>
            <person name="Copeland A."/>
            <person name="Glavina Del Rio T."/>
            <person name="Nolan M."/>
            <person name="Chen F."/>
            <person name="Lucas S."/>
            <person name="Tice H."/>
            <person name="Cheng J.F."/>
            <person name="Bruce D."/>
            <person name="Goodwin L."/>
            <person name="Pitluck S."/>
            <person name="Ovchinnikova G."/>
            <person name="Pati A."/>
            <person name="Ivanova N."/>
            <person name="Mavrommatis K."/>
            <person name="Chen A."/>
            <person name="Palaniappan K."/>
            <person name="D'haeseleer P."/>
            <person name="Chain P."/>
            <person name="Bristow J."/>
            <person name="Eisen J.A."/>
            <person name="Markowitz V."/>
            <person name="Hugenholtz P."/>
            <person name="Schneider S."/>
            <person name="Goker M."/>
            <person name="Pukall R."/>
            <person name="Kyrpides N.C."/>
            <person name="Klenk H.P."/>
        </authorList>
    </citation>
    <scope>NUCLEOTIDE SEQUENCE [LARGE SCALE GENOMIC DNA]</scope>
    <source>
        <strain evidence="4">ATCC 14392 / DSM 20547 / JCM 11482 / CCUG 33030 / NBRC 15357 / NCTC 11040 / CCM 314 / 541</strain>
    </source>
</reference>
<dbReference type="Gene3D" id="1.10.10.10">
    <property type="entry name" value="Winged helix-like DNA-binding domain superfamily/Winged helix DNA-binding domain"/>
    <property type="match status" value="1"/>
</dbReference>
<proteinExistence type="predicted"/>
<dbReference type="PIRSF" id="PIRSF019423">
    <property type="entry name" value="NMN_biosyn"/>
    <property type="match status" value="1"/>
</dbReference>
<feature type="region of interest" description="Disordered" evidence="1">
    <location>
        <begin position="72"/>
        <end position="103"/>
    </location>
</feature>
<accession>C7NF40</accession>
<dbReference type="eggNOG" id="COG4111">
    <property type="taxonomic scope" value="Bacteria"/>
</dbReference>
<dbReference type="Pfam" id="PF21906">
    <property type="entry name" value="WHD_NrtR"/>
    <property type="match status" value="1"/>
</dbReference>
<dbReference type="KEGG" id="kse:Ksed_23180"/>
<evidence type="ECO:0000259" key="2">
    <source>
        <dbReference type="Pfam" id="PF21906"/>
    </source>
</evidence>
<organism evidence="3 4">
    <name type="scientific">Kytococcus sedentarius (strain ATCC 14392 / DSM 20547 / JCM 11482 / CCUG 33030 / NBRC 15357 / NCTC 11040 / CCM 314 / 541)</name>
    <name type="common">Micrococcus sedentarius</name>
    <dbReference type="NCBI Taxonomy" id="478801"/>
    <lineage>
        <taxon>Bacteria</taxon>
        <taxon>Bacillati</taxon>
        <taxon>Actinomycetota</taxon>
        <taxon>Actinomycetes</taxon>
        <taxon>Micrococcales</taxon>
        <taxon>Kytococcaceae</taxon>
        <taxon>Kytococcus</taxon>
    </lineage>
</organism>
<sequence length="320" mass="34777">MSSQVAAELVAVVIGVDDVVPVVLATDDALPHGPLEPAHRSLQAGVRAWVAEQSAVQLGYVEQLYTFADAGRLPGEATSPEPASSDQSPSAETVAPGRTAAPHEAVTAGRTVAISYLGLTRATSRAQWMSIYSLFPWEDRRGADAALDDSLAAALQAWAGVDAEARARVTYTFGLDGEPWQPDLVLQRYELLWEAGLVAESAGSAHPATGRPMVHDHRRILATGLARLRSTLQYRPLIFELLPEEFTLGHLQATVEALAGRQVHKPNFRRLVLQQAELVEPTGRTSKETGGRPARLYSYRRAVHAERRHVGTKLPRPKVR</sequence>
<dbReference type="HOGENOM" id="CLU_067794_0_0_11"/>
<evidence type="ECO:0000256" key="1">
    <source>
        <dbReference type="SAM" id="MobiDB-lite"/>
    </source>
</evidence>
<evidence type="ECO:0000313" key="4">
    <source>
        <dbReference type="Proteomes" id="UP000006666"/>
    </source>
</evidence>
<dbReference type="InterPro" id="IPR036388">
    <property type="entry name" value="WH-like_DNA-bd_sf"/>
</dbReference>
<dbReference type="EMBL" id="CP001686">
    <property type="protein sequence ID" value="ACV07293.1"/>
    <property type="molecule type" value="Genomic_DNA"/>
</dbReference>
<dbReference type="InterPro" id="IPR011213">
    <property type="entry name" value="NMN_biosyn"/>
</dbReference>
<gene>
    <name evidence="3" type="ordered locus">Ksed_23180</name>
</gene>
<feature type="compositionally biased region" description="Polar residues" evidence="1">
    <location>
        <begin position="81"/>
        <end position="91"/>
    </location>
</feature>
<dbReference type="AlphaFoldDB" id="C7NF40"/>
<name>C7NF40_KYTSD</name>
<dbReference type="InterPro" id="IPR054105">
    <property type="entry name" value="WHD_NrtR"/>
</dbReference>
<dbReference type="InterPro" id="IPR036390">
    <property type="entry name" value="WH_DNA-bd_sf"/>
</dbReference>
<keyword evidence="4" id="KW-1185">Reference proteome</keyword>
<dbReference type="STRING" id="478801.Ksed_23180"/>